<feature type="compositionally biased region" description="Basic and acidic residues" evidence="1">
    <location>
        <begin position="58"/>
        <end position="81"/>
    </location>
</feature>
<dbReference type="AlphaFoldDB" id="A0A4P9ZXP0"/>
<gene>
    <name evidence="3" type="ORF">BJ085DRAFT_36416</name>
</gene>
<dbReference type="Pfam" id="PF09429">
    <property type="entry name" value="Wbp11"/>
    <property type="match status" value="1"/>
</dbReference>
<reference evidence="4" key="1">
    <citation type="journal article" date="2018" name="Nat. Microbiol.">
        <title>Leveraging single-cell genomics to expand the fungal tree of life.</title>
        <authorList>
            <person name="Ahrendt S.R."/>
            <person name="Quandt C.A."/>
            <person name="Ciobanu D."/>
            <person name="Clum A."/>
            <person name="Salamov A."/>
            <person name="Andreopoulos B."/>
            <person name="Cheng J.F."/>
            <person name="Woyke T."/>
            <person name="Pelin A."/>
            <person name="Henrissat B."/>
            <person name="Reynolds N.K."/>
            <person name="Benny G.L."/>
            <person name="Smith M.E."/>
            <person name="James T.Y."/>
            <person name="Grigoriev I.V."/>
        </authorList>
    </citation>
    <scope>NUCLEOTIDE SEQUENCE [LARGE SCALE GENOMIC DNA]</scope>
    <source>
        <strain evidence="4">RSA 468</strain>
    </source>
</reference>
<dbReference type="STRING" id="215637.A0A4P9ZXP0"/>
<name>A0A4P9ZXP0_9FUNG</name>
<evidence type="ECO:0000313" key="3">
    <source>
        <dbReference type="EMBL" id="RKP38444.1"/>
    </source>
</evidence>
<dbReference type="EMBL" id="ML002367">
    <property type="protein sequence ID" value="RKP38444.1"/>
    <property type="molecule type" value="Genomic_DNA"/>
</dbReference>
<proteinExistence type="predicted"/>
<dbReference type="GO" id="GO:0006396">
    <property type="term" value="P:RNA processing"/>
    <property type="evidence" value="ECO:0007669"/>
    <property type="project" value="InterPro"/>
</dbReference>
<dbReference type="InterPro" id="IPR019007">
    <property type="entry name" value="Wbp11/ELF5/Saf1_N"/>
</dbReference>
<evidence type="ECO:0000313" key="4">
    <source>
        <dbReference type="Proteomes" id="UP000268162"/>
    </source>
</evidence>
<feature type="region of interest" description="Disordered" evidence="1">
    <location>
        <begin position="58"/>
        <end position="200"/>
    </location>
</feature>
<evidence type="ECO:0000259" key="2">
    <source>
        <dbReference type="Pfam" id="PF09429"/>
    </source>
</evidence>
<accession>A0A4P9ZXP0</accession>
<protein>
    <submittedName>
        <fullName evidence="3">WW domain binding protein 11-domain-containing protein</fullName>
    </submittedName>
</protein>
<evidence type="ECO:0000256" key="1">
    <source>
        <dbReference type="SAM" id="MobiDB-lite"/>
    </source>
</evidence>
<organism evidence="3 4">
    <name type="scientific">Dimargaris cristalligena</name>
    <dbReference type="NCBI Taxonomy" id="215637"/>
    <lineage>
        <taxon>Eukaryota</taxon>
        <taxon>Fungi</taxon>
        <taxon>Fungi incertae sedis</taxon>
        <taxon>Zoopagomycota</taxon>
        <taxon>Kickxellomycotina</taxon>
        <taxon>Dimargaritomycetes</taxon>
        <taxon>Dimargaritales</taxon>
        <taxon>Dimargaritaceae</taxon>
        <taxon>Dimargaris</taxon>
    </lineage>
</organism>
<keyword evidence="4" id="KW-1185">Reference proteome</keyword>
<feature type="compositionally biased region" description="Pro residues" evidence="1">
    <location>
        <begin position="340"/>
        <end position="367"/>
    </location>
</feature>
<feature type="domain" description="Wbp11/ELF5/Saf1 N-terminal" evidence="2">
    <location>
        <begin position="6"/>
        <end position="81"/>
    </location>
</feature>
<feature type="region of interest" description="Disordered" evidence="1">
    <location>
        <begin position="304"/>
        <end position="390"/>
    </location>
</feature>
<feature type="compositionally biased region" description="Basic and acidic residues" evidence="1">
    <location>
        <begin position="148"/>
        <end position="159"/>
    </location>
</feature>
<feature type="compositionally biased region" description="Polar residues" evidence="1">
    <location>
        <begin position="82"/>
        <end position="95"/>
    </location>
</feature>
<feature type="region of interest" description="Disordered" evidence="1">
    <location>
        <begin position="1"/>
        <end position="37"/>
    </location>
</feature>
<dbReference type="Proteomes" id="UP000268162">
    <property type="component" value="Unassembled WGS sequence"/>
</dbReference>
<sequence>MGRASKSANPVDEVRRKQHQRELKKNKSERSKARQDALLYKDTSKLETEIQRYADLERHGRLDKNQKQKLSDLEAHLKSIRDAQQTHGTGSPSSHQDGHQLRAVGYIPGYLKDPLASANNDAAGQDFASDSDSNAAGSDDETPAIEIENLKDEQAESRPSRGKPRPPVASSATPKIASNPTVLSSAPVASDYQKDLKTLVPQSVLKRRRLERKTQSTTAISHPTMSETELNAIQTAPVTIRSRASNFLQNTEASTSALASPAVGTDTSTVGTPVQLAANRSPATATGQLPFSVKGSTVMKTTTTTTTTAMPTLAAGGKPSWLAELQRRQPNAPDWKKAKPNPPPSSTPPPPPPPPASAPSPPPPPPAAEQNESSPAHPPAKPTTNIADEYASFMAEIQDLID</sequence>
<feature type="compositionally biased region" description="Basic and acidic residues" evidence="1">
    <location>
        <begin position="12"/>
        <end position="35"/>
    </location>
</feature>
<feature type="compositionally biased region" description="Polar residues" evidence="1">
    <location>
        <begin position="170"/>
        <end position="184"/>
    </location>
</feature>
<feature type="compositionally biased region" description="Low complexity" evidence="1">
    <location>
        <begin position="128"/>
        <end position="137"/>
    </location>
</feature>